<dbReference type="GO" id="GO:0009055">
    <property type="term" value="F:electron transfer activity"/>
    <property type="evidence" value="ECO:0007669"/>
    <property type="project" value="InterPro"/>
</dbReference>
<gene>
    <name evidence="2" type="ORF">C5Q96_04715</name>
</gene>
<dbReference type="EMBL" id="CP027228">
    <property type="protein sequence ID" value="AVM48182.1"/>
    <property type="molecule type" value="Genomic_DNA"/>
</dbReference>
<dbReference type="PROSITE" id="PS00201">
    <property type="entry name" value="FLAVODOXIN"/>
    <property type="match status" value="1"/>
</dbReference>
<reference evidence="3" key="1">
    <citation type="submission" date="2018-02" db="EMBL/GenBank/DDBJ databases">
        <authorList>
            <person name="Holder M.E."/>
            <person name="Ajami N.J."/>
            <person name="Petrosino J.F."/>
        </authorList>
    </citation>
    <scope>NUCLEOTIDE SEQUENCE [LARGE SCALE GENOMIC DNA]</scope>
    <source>
        <strain evidence="3">CCUG 47132</strain>
    </source>
</reference>
<dbReference type="KEGG" id="mdv:C5Q96_04715"/>
<organism evidence="2 3">
    <name type="scientific">Mogibacterium diversum</name>
    <dbReference type="NCBI Taxonomy" id="114527"/>
    <lineage>
        <taxon>Bacteria</taxon>
        <taxon>Bacillati</taxon>
        <taxon>Bacillota</taxon>
        <taxon>Clostridia</taxon>
        <taxon>Peptostreptococcales</taxon>
        <taxon>Anaerovoracaceae</taxon>
        <taxon>Mogibacterium</taxon>
    </lineage>
</organism>
<dbReference type="AlphaFoldDB" id="A0A2S0L4G1"/>
<protein>
    <recommendedName>
        <fullName evidence="1">Flavodoxin domain-containing protein</fullName>
    </recommendedName>
</protein>
<accession>A0A2S0L4G1</accession>
<dbReference type="GO" id="GO:0010181">
    <property type="term" value="F:FMN binding"/>
    <property type="evidence" value="ECO:0007669"/>
    <property type="project" value="InterPro"/>
</dbReference>
<feature type="domain" description="Flavodoxin" evidence="1">
    <location>
        <begin position="8"/>
        <end position="138"/>
    </location>
</feature>
<dbReference type="InterPro" id="IPR026816">
    <property type="entry name" value="Flavodoxin_dom"/>
</dbReference>
<dbReference type="InterPro" id="IPR001226">
    <property type="entry name" value="Flavodoxin_CS"/>
</dbReference>
<keyword evidence="3" id="KW-1185">Reference proteome</keyword>
<name>A0A2S0L4G1_9FIRM</name>
<evidence type="ECO:0000313" key="2">
    <source>
        <dbReference type="EMBL" id="AVM48182.1"/>
    </source>
</evidence>
<dbReference type="SUPFAM" id="SSF52218">
    <property type="entry name" value="Flavoproteins"/>
    <property type="match status" value="1"/>
</dbReference>
<dbReference type="Gene3D" id="3.40.50.360">
    <property type="match status" value="1"/>
</dbReference>
<evidence type="ECO:0000259" key="1">
    <source>
        <dbReference type="Pfam" id="PF12724"/>
    </source>
</evidence>
<evidence type="ECO:0000313" key="3">
    <source>
        <dbReference type="Proteomes" id="UP000237883"/>
    </source>
</evidence>
<dbReference type="InterPro" id="IPR029039">
    <property type="entry name" value="Flavoprotein-like_sf"/>
</dbReference>
<proteinExistence type="predicted"/>
<sequence>MVLIKKAIVIYNSKRGSTKQYAEWIAGELGCTSVSLENLDYSSLGQFDVVIFGSWLRGSGIVGFDKFRKQIAYCADKLIIFVTGISEYNPQNYQQICEINFKDGINMQNTLLYFCPGRYVPSEVKGLDKFLMAISKKVLISGATDRASSSAASTMVDAIENGVDNVDRRYTEQVLRAARKKLKDES</sequence>
<dbReference type="Pfam" id="PF12724">
    <property type="entry name" value="Flavodoxin_5"/>
    <property type="match status" value="1"/>
</dbReference>
<dbReference type="Proteomes" id="UP000237883">
    <property type="component" value="Chromosome"/>
</dbReference>